<dbReference type="InParanoid" id="A0A1S3K0P6"/>
<dbReference type="InterPro" id="IPR042099">
    <property type="entry name" value="ANL_N_sf"/>
</dbReference>
<dbReference type="Gene3D" id="3.30.300.30">
    <property type="match status" value="1"/>
</dbReference>
<comment type="similarity">
    <text evidence="1">Belongs to the ATP-dependent AMP-binding enzyme family.</text>
</comment>
<protein>
    <submittedName>
        <fullName evidence="5">Acyl-CoA synthetase family member 2, mitochondrial isoform X1</fullName>
    </submittedName>
</protein>
<dbReference type="SUPFAM" id="SSF56801">
    <property type="entry name" value="Acetyl-CoA synthetase-like"/>
    <property type="match status" value="1"/>
</dbReference>
<dbReference type="InterPro" id="IPR045851">
    <property type="entry name" value="AMP-bd_C_sf"/>
</dbReference>
<accession>A0A1S3K0P6</accession>
<keyword evidence="4" id="KW-1185">Reference proteome</keyword>
<dbReference type="OrthoDB" id="6134070at2759"/>
<dbReference type="RefSeq" id="XP_013416215.1">
    <property type="nucleotide sequence ID" value="XM_013560761.2"/>
</dbReference>
<dbReference type="InterPro" id="IPR025110">
    <property type="entry name" value="AMP-bd_C"/>
</dbReference>
<dbReference type="Pfam" id="PF13193">
    <property type="entry name" value="AMP-binding_C"/>
    <property type="match status" value="1"/>
</dbReference>
<evidence type="ECO:0000313" key="4">
    <source>
        <dbReference type="Proteomes" id="UP000085678"/>
    </source>
</evidence>
<dbReference type="Gene3D" id="3.40.50.12780">
    <property type="entry name" value="N-terminal domain of ligase-like"/>
    <property type="match status" value="1"/>
</dbReference>
<evidence type="ECO:0000256" key="1">
    <source>
        <dbReference type="ARBA" id="ARBA00006432"/>
    </source>
</evidence>
<dbReference type="GeneID" id="106177855"/>
<evidence type="ECO:0000313" key="5">
    <source>
        <dbReference type="RefSeq" id="XP_013416215.1"/>
    </source>
</evidence>
<dbReference type="AlphaFoldDB" id="A0A1S3K0P6"/>
<dbReference type="GO" id="GO:0031956">
    <property type="term" value="F:medium-chain fatty acid-CoA ligase activity"/>
    <property type="evidence" value="ECO:0007669"/>
    <property type="project" value="TreeGrafter"/>
</dbReference>
<dbReference type="STRING" id="7574.A0A1S3K0P6"/>
<name>A0A1S3K0P6_LINAN</name>
<reference evidence="5" key="1">
    <citation type="submission" date="2025-08" db="UniProtKB">
        <authorList>
            <consortium name="RefSeq"/>
        </authorList>
    </citation>
    <scope>IDENTIFICATION</scope>
    <source>
        <tissue evidence="5">Gonads</tissue>
    </source>
</reference>
<dbReference type="PANTHER" id="PTHR43201">
    <property type="entry name" value="ACYL-COA SYNTHETASE"/>
    <property type="match status" value="1"/>
</dbReference>
<dbReference type="PANTHER" id="PTHR43201:SF5">
    <property type="entry name" value="MEDIUM-CHAIN ACYL-COA LIGASE ACSF2, MITOCHONDRIAL"/>
    <property type="match status" value="1"/>
</dbReference>
<feature type="domain" description="AMP-binding enzyme C-terminal" evidence="3">
    <location>
        <begin position="60"/>
        <end position="131"/>
    </location>
</feature>
<dbReference type="GO" id="GO:0006631">
    <property type="term" value="P:fatty acid metabolic process"/>
    <property type="evidence" value="ECO:0007669"/>
    <property type="project" value="TreeGrafter"/>
</dbReference>
<evidence type="ECO:0000256" key="2">
    <source>
        <dbReference type="ARBA" id="ARBA00022598"/>
    </source>
</evidence>
<dbReference type="KEGG" id="lak:106177855"/>
<organism evidence="4 5">
    <name type="scientific">Lingula anatina</name>
    <name type="common">Brachiopod</name>
    <name type="synonym">Lingula unguis</name>
    <dbReference type="NCBI Taxonomy" id="7574"/>
    <lineage>
        <taxon>Eukaryota</taxon>
        <taxon>Metazoa</taxon>
        <taxon>Spiralia</taxon>
        <taxon>Lophotrochozoa</taxon>
        <taxon>Brachiopoda</taxon>
        <taxon>Linguliformea</taxon>
        <taxon>Lingulata</taxon>
        <taxon>Lingulida</taxon>
        <taxon>Linguloidea</taxon>
        <taxon>Lingulidae</taxon>
        <taxon>Lingula</taxon>
    </lineage>
</organism>
<keyword evidence="2" id="KW-0436">Ligase</keyword>
<sequence length="164" mass="18801">MFSTYYGCEDLYRKVMSPSGWYYTGDIGSMDEYGFTYFSGRKANVLHFNRWGDKVYPAAIEAAAEKYPKVSQTQAVGFKEPGVVDCDTIILCVIPAKNQDITEDELRAHCERELLDYMWPEHYVVMETFPRVGIRQKVSKAELLKSAKKILLDSGKLKLSEMNQ</sequence>
<dbReference type="Proteomes" id="UP000085678">
    <property type="component" value="Unplaced"/>
</dbReference>
<gene>
    <name evidence="5" type="primary">LOC106177855</name>
</gene>
<proteinExistence type="inferred from homology"/>
<evidence type="ECO:0000259" key="3">
    <source>
        <dbReference type="Pfam" id="PF13193"/>
    </source>
</evidence>